<keyword evidence="5 11" id="KW-0963">Cytoplasm</keyword>
<gene>
    <name evidence="12" type="ORF">I9W82_002124</name>
</gene>
<dbReference type="AlphaFoldDB" id="A0A8H8DBX5"/>
<keyword evidence="13" id="KW-1185">Reference proteome</keyword>
<keyword evidence="10 11" id="KW-0968">Cytoplasmic vesicle</keyword>
<evidence type="ECO:0000256" key="1">
    <source>
        <dbReference type="ARBA" id="ARBA00004255"/>
    </source>
</evidence>
<dbReference type="PIRSF" id="PIRSF016478">
    <property type="entry name" value="Coatomer_esu"/>
    <property type="match status" value="1"/>
</dbReference>
<dbReference type="RefSeq" id="XP_067549360.1">
    <property type="nucleotide sequence ID" value="XM_067690946.1"/>
</dbReference>
<dbReference type="GO" id="GO:0006891">
    <property type="term" value="P:intra-Golgi vesicle-mediated transport"/>
    <property type="evidence" value="ECO:0007669"/>
    <property type="project" value="TreeGrafter"/>
</dbReference>
<dbReference type="Proteomes" id="UP000669133">
    <property type="component" value="Unassembled WGS sequence"/>
</dbReference>
<dbReference type="Pfam" id="PF04733">
    <property type="entry name" value="Coatomer_E"/>
    <property type="match status" value="1"/>
</dbReference>
<dbReference type="GO" id="GO:0015031">
    <property type="term" value="P:protein transport"/>
    <property type="evidence" value="ECO:0007669"/>
    <property type="project" value="UniProtKB-UniRule"/>
</dbReference>
<dbReference type="InterPro" id="IPR006822">
    <property type="entry name" value="Coatomer_esu"/>
</dbReference>
<evidence type="ECO:0000313" key="12">
    <source>
        <dbReference type="EMBL" id="KAG5420244.1"/>
    </source>
</evidence>
<dbReference type="InterPro" id="IPR011990">
    <property type="entry name" value="TPR-like_helical_dom_sf"/>
</dbReference>
<comment type="subcellular location">
    <subcellularLocation>
        <location evidence="2">Cytoplasmic vesicle</location>
        <location evidence="2">COPI-coated vesicle membrane</location>
        <topology evidence="2">Peripheral membrane protein</topology>
        <orientation evidence="2">Cytoplasmic side</orientation>
    </subcellularLocation>
    <subcellularLocation>
        <location evidence="1">Golgi apparatus membrane</location>
        <topology evidence="1">Peripheral membrane protein</topology>
        <orientation evidence="1">Cytoplasmic side</orientation>
    </subcellularLocation>
</comment>
<evidence type="ECO:0000256" key="8">
    <source>
        <dbReference type="ARBA" id="ARBA00023034"/>
    </source>
</evidence>
<dbReference type="GO" id="GO:0006890">
    <property type="term" value="P:retrograde vesicle-mediated transport, Golgi to endoplasmic reticulum"/>
    <property type="evidence" value="ECO:0007669"/>
    <property type="project" value="UniProtKB-UniRule"/>
</dbReference>
<dbReference type="GO" id="GO:0005198">
    <property type="term" value="F:structural molecule activity"/>
    <property type="evidence" value="ECO:0007669"/>
    <property type="project" value="UniProtKB-UniRule"/>
</dbReference>
<proteinExistence type="inferred from homology"/>
<dbReference type="PANTHER" id="PTHR10805">
    <property type="entry name" value="COATOMER SUBUNIT EPSILON"/>
    <property type="match status" value="1"/>
</dbReference>
<dbReference type="GeneID" id="93650753"/>
<accession>A0A8H8DBX5</accession>
<protein>
    <recommendedName>
        <fullName evidence="11">Coatomer subunit epsilon</fullName>
    </recommendedName>
</protein>
<sequence length="314" mass="36525">MDAFSDSGELYSIRYQFYTNQYHKVKSYSLEEFSEENQLKVLEFQIRSTVALDQDASQLIEQGKTRFPDNEEFFQLLQAWNDLHDFGTDDSTYFEDLKQAKFELQAILTSLYLVKFAKDIDQSIKFLNEYIEKLNNLQKYNEIEVFLILIQLYFIKGNFKQATGVFKVLNSFPDFSRDNIIYQIIESWYISIQNGSDNVNNSYSLYDEVLSNGYSDDDVKGKVHNLTVLLVLTLQLKHYPEAQEALDQISTLTSERNADLIANQITLDRLVNHGQGTKELLAELKKVNPDHDLIKDEESKNEIFDSIVAKYQTV</sequence>
<dbReference type="Gene3D" id="1.25.40.10">
    <property type="entry name" value="Tetratricopeptide repeat domain"/>
    <property type="match status" value="1"/>
</dbReference>
<keyword evidence="9 11" id="KW-0472">Membrane</keyword>
<name>A0A8H8DBX5_9ASCO</name>
<evidence type="ECO:0000256" key="9">
    <source>
        <dbReference type="ARBA" id="ARBA00023136"/>
    </source>
</evidence>
<keyword evidence="7 11" id="KW-0653">Protein transport</keyword>
<comment type="caution">
    <text evidence="12">The sequence shown here is derived from an EMBL/GenBank/DDBJ whole genome shotgun (WGS) entry which is preliminary data.</text>
</comment>
<evidence type="ECO:0000256" key="2">
    <source>
        <dbReference type="ARBA" id="ARBA00004347"/>
    </source>
</evidence>
<evidence type="ECO:0000256" key="3">
    <source>
        <dbReference type="ARBA" id="ARBA00008827"/>
    </source>
</evidence>
<dbReference type="OrthoDB" id="310217at2759"/>
<reference evidence="12 13" key="1">
    <citation type="submission" date="2020-12" db="EMBL/GenBank/DDBJ databases">
        <title>Effect of drift, selection, and recombination on the evolution of hybrid genomes in Candida yeast pathogens.</title>
        <authorList>
            <person name="Mixao V."/>
            <person name="Ksiezopolska E."/>
            <person name="Saus E."/>
            <person name="Boekhout T."/>
            <person name="Gacser A."/>
            <person name="Gabaldon T."/>
        </authorList>
    </citation>
    <scope>NUCLEOTIDE SEQUENCE [LARGE SCALE GENOMIC DNA]</scope>
    <source>
        <strain evidence="12 13">BP57</strain>
    </source>
</reference>
<dbReference type="GO" id="GO:0006888">
    <property type="term" value="P:endoplasmic reticulum to Golgi vesicle-mediated transport"/>
    <property type="evidence" value="ECO:0007669"/>
    <property type="project" value="TreeGrafter"/>
</dbReference>
<evidence type="ECO:0000256" key="7">
    <source>
        <dbReference type="ARBA" id="ARBA00022927"/>
    </source>
</evidence>
<keyword evidence="4 11" id="KW-0813">Transport</keyword>
<dbReference type="GO" id="GO:0030126">
    <property type="term" value="C:COPI vesicle coat"/>
    <property type="evidence" value="ECO:0007669"/>
    <property type="project" value="TreeGrafter"/>
</dbReference>
<dbReference type="GO" id="GO:0000139">
    <property type="term" value="C:Golgi membrane"/>
    <property type="evidence" value="ECO:0007669"/>
    <property type="project" value="UniProtKB-SubCell"/>
</dbReference>
<comment type="similarity">
    <text evidence="3 11">Belongs to the COPE family.</text>
</comment>
<dbReference type="EMBL" id="JAEOAQ010000002">
    <property type="protein sequence ID" value="KAG5420244.1"/>
    <property type="molecule type" value="Genomic_DNA"/>
</dbReference>
<evidence type="ECO:0000313" key="13">
    <source>
        <dbReference type="Proteomes" id="UP000669133"/>
    </source>
</evidence>
<evidence type="ECO:0000256" key="6">
    <source>
        <dbReference type="ARBA" id="ARBA00022892"/>
    </source>
</evidence>
<evidence type="ECO:0000256" key="11">
    <source>
        <dbReference type="PIRNR" id="PIRNR016478"/>
    </source>
</evidence>
<keyword evidence="6 11" id="KW-0931">ER-Golgi transport</keyword>
<evidence type="ECO:0000256" key="4">
    <source>
        <dbReference type="ARBA" id="ARBA00022448"/>
    </source>
</evidence>
<organism evidence="12 13">
    <name type="scientific">Candida metapsilosis</name>
    <dbReference type="NCBI Taxonomy" id="273372"/>
    <lineage>
        <taxon>Eukaryota</taxon>
        <taxon>Fungi</taxon>
        <taxon>Dikarya</taxon>
        <taxon>Ascomycota</taxon>
        <taxon>Saccharomycotina</taxon>
        <taxon>Pichiomycetes</taxon>
        <taxon>Debaryomycetaceae</taxon>
        <taxon>Candida/Lodderomyces clade</taxon>
        <taxon>Candida</taxon>
    </lineage>
</organism>
<keyword evidence="8 11" id="KW-0333">Golgi apparatus</keyword>
<comment type="function">
    <text evidence="11">The coatomer is a cytosolic protein complex that binds to dilysine motifs and reversibly associates with Golgi non-clathrin-coated vesicles, which further mediate biosynthetic protein transport from the ER, via the Golgi up to the trans Golgi network. The coatomer complex is required for budding from Golgi membranes, and is essential for the retrograde Golgi-to-ER transport of dilysine-tagged proteins.</text>
</comment>
<dbReference type="PANTHER" id="PTHR10805:SF0">
    <property type="entry name" value="COATOMER SUBUNIT EPSILON"/>
    <property type="match status" value="1"/>
</dbReference>
<evidence type="ECO:0000256" key="5">
    <source>
        <dbReference type="ARBA" id="ARBA00022490"/>
    </source>
</evidence>
<evidence type="ECO:0000256" key="10">
    <source>
        <dbReference type="ARBA" id="ARBA00023329"/>
    </source>
</evidence>